<evidence type="ECO:0000313" key="2">
    <source>
        <dbReference type="EMBL" id="KAJ3560761.1"/>
    </source>
</evidence>
<evidence type="ECO:0000313" key="3">
    <source>
        <dbReference type="Proteomes" id="UP001148614"/>
    </source>
</evidence>
<feature type="region of interest" description="Disordered" evidence="1">
    <location>
        <begin position="133"/>
        <end position="223"/>
    </location>
</feature>
<sequence>MPTATATANSPPPSPVARCRDGFVLSDKVLAKAQHLFNRMYLPIRSDEEFDADAKLEAINAYNEEDFLHRMKVVSESYPPKYQTQICDASDYIHGDPAGVAGRDEIFVAVHDFVQGPMTYGRLADLFASLYRPSQETKNEPSKPSITYPKLEERNNTKEDITRPRRRHSSQTTNAEQRKRYHLRSFNQANRIEKTRKTRGKQKEASLKADHSSMGKSTIVPPV</sequence>
<protein>
    <submittedName>
        <fullName evidence="2">Uncharacterized protein</fullName>
    </submittedName>
</protein>
<feature type="compositionally biased region" description="Basic and acidic residues" evidence="1">
    <location>
        <begin position="191"/>
        <end position="213"/>
    </location>
</feature>
<accession>A0A9W8N713</accession>
<proteinExistence type="predicted"/>
<reference evidence="2" key="1">
    <citation type="submission" date="2022-07" db="EMBL/GenBank/DDBJ databases">
        <title>Genome Sequence of Xylaria arbuscula.</title>
        <authorList>
            <person name="Buettner E."/>
        </authorList>
    </citation>
    <scope>NUCLEOTIDE SEQUENCE</scope>
    <source>
        <strain evidence="2">VT107</strain>
    </source>
</reference>
<comment type="caution">
    <text evidence="2">The sequence shown here is derived from an EMBL/GenBank/DDBJ whole genome shotgun (WGS) entry which is preliminary data.</text>
</comment>
<dbReference type="EMBL" id="JANPWZ010002191">
    <property type="protein sequence ID" value="KAJ3560761.1"/>
    <property type="molecule type" value="Genomic_DNA"/>
</dbReference>
<organism evidence="2 3">
    <name type="scientific">Xylaria arbuscula</name>
    <dbReference type="NCBI Taxonomy" id="114810"/>
    <lineage>
        <taxon>Eukaryota</taxon>
        <taxon>Fungi</taxon>
        <taxon>Dikarya</taxon>
        <taxon>Ascomycota</taxon>
        <taxon>Pezizomycotina</taxon>
        <taxon>Sordariomycetes</taxon>
        <taxon>Xylariomycetidae</taxon>
        <taxon>Xylariales</taxon>
        <taxon>Xylariaceae</taxon>
        <taxon>Xylaria</taxon>
    </lineage>
</organism>
<gene>
    <name evidence="2" type="ORF">NPX13_g9194</name>
</gene>
<keyword evidence="3" id="KW-1185">Reference proteome</keyword>
<dbReference type="Proteomes" id="UP001148614">
    <property type="component" value="Unassembled WGS sequence"/>
</dbReference>
<feature type="compositionally biased region" description="Basic and acidic residues" evidence="1">
    <location>
        <begin position="150"/>
        <end position="163"/>
    </location>
</feature>
<evidence type="ECO:0000256" key="1">
    <source>
        <dbReference type="SAM" id="MobiDB-lite"/>
    </source>
</evidence>
<name>A0A9W8N713_9PEZI</name>
<dbReference type="AlphaFoldDB" id="A0A9W8N713"/>